<feature type="non-terminal residue" evidence="1">
    <location>
        <position position="1"/>
    </location>
</feature>
<reference evidence="1" key="1">
    <citation type="journal article" date="2014" name="Front. Microbiol.">
        <title>High frequency of phylogenetically diverse reductive dehalogenase-homologous genes in deep subseafloor sedimentary metagenomes.</title>
        <authorList>
            <person name="Kawai M."/>
            <person name="Futagami T."/>
            <person name="Toyoda A."/>
            <person name="Takaki Y."/>
            <person name="Nishi S."/>
            <person name="Hori S."/>
            <person name="Arai W."/>
            <person name="Tsubouchi T."/>
            <person name="Morono Y."/>
            <person name="Uchiyama I."/>
            <person name="Ito T."/>
            <person name="Fujiyama A."/>
            <person name="Inagaki F."/>
            <person name="Takami H."/>
        </authorList>
    </citation>
    <scope>NUCLEOTIDE SEQUENCE</scope>
    <source>
        <strain evidence="1">Expedition CK06-06</strain>
    </source>
</reference>
<protein>
    <submittedName>
        <fullName evidence="1">Uncharacterized protein</fullName>
    </submittedName>
</protein>
<accession>X0YAQ1</accession>
<dbReference type="Gene3D" id="3.40.50.300">
    <property type="entry name" value="P-loop containing nucleotide triphosphate hydrolases"/>
    <property type="match status" value="1"/>
</dbReference>
<organism evidence="1">
    <name type="scientific">marine sediment metagenome</name>
    <dbReference type="NCBI Taxonomy" id="412755"/>
    <lineage>
        <taxon>unclassified sequences</taxon>
        <taxon>metagenomes</taxon>
        <taxon>ecological metagenomes</taxon>
    </lineage>
</organism>
<dbReference type="EMBL" id="BARS01042910">
    <property type="protein sequence ID" value="GAG33926.1"/>
    <property type="molecule type" value="Genomic_DNA"/>
</dbReference>
<evidence type="ECO:0000313" key="1">
    <source>
        <dbReference type="EMBL" id="GAG33926.1"/>
    </source>
</evidence>
<proteinExistence type="predicted"/>
<sequence length="56" mass="6596">ADNKDSSNMIFKDKVKFAFENLPEWLKSQYKVKTDRKGELMFESNQCTISVDTSFR</sequence>
<dbReference type="AlphaFoldDB" id="X0YAQ1"/>
<dbReference type="InterPro" id="IPR027417">
    <property type="entry name" value="P-loop_NTPase"/>
</dbReference>
<name>X0YAQ1_9ZZZZ</name>
<gene>
    <name evidence="1" type="ORF">S01H1_65034</name>
</gene>
<comment type="caution">
    <text evidence="1">The sequence shown here is derived from an EMBL/GenBank/DDBJ whole genome shotgun (WGS) entry which is preliminary data.</text>
</comment>